<keyword evidence="7 12" id="KW-0479">Metal-binding</keyword>
<dbReference type="Gene3D" id="3.40.50.970">
    <property type="match status" value="2"/>
</dbReference>
<dbReference type="RefSeq" id="WP_184682883.1">
    <property type="nucleotide sequence ID" value="NZ_JACHJC010000001.1"/>
</dbReference>
<comment type="catalytic activity">
    <reaction evidence="11 12">
        <text>2 pyruvate + H(+) = (2S)-2-acetolactate + CO2</text>
        <dbReference type="Rhea" id="RHEA:25249"/>
        <dbReference type="ChEBI" id="CHEBI:15361"/>
        <dbReference type="ChEBI" id="CHEBI:15378"/>
        <dbReference type="ChEBI" id="CHEBI:16526"/>
        <dbReference type="ChEBI" id="CHEBI:58476"/>
        <dbReference type="EC" id="2.2.1.6"/>
    </reaction>
</comment>
<dbReference type="InterPro" id="IPR000399">
    <property type="entry name" value="TPP-bd_CS"/>
</dbReference>
<dbReference type="InterPro" id="IPR012001">
    <property type="entry name" value="Thiamin_PyroP_enz_TPP-bd_dom"/>
</dbReference>
<feature type="compositionally biased region" description="Low complexity" evidence="13">
    <location>
        <begin position="18"/>
        <end position="51"/>
    </location>
</feature>
<keyword evidence="9 12" id="KW-0786">Thiamine pyrophosphate</keyword>
<comment type="caution">
    <text evidence="17">The sequence shown here is derived from an EMBL/GenBank/DDBJ whole genome shotgun (WGS) entry which is preliminary data.</text>
</comment>
<comment type="pathway">
    <text evidence="1 12">Amino-acid biosynthesis; L-isoleucine biosynthesis; L-isoleucine from 2-oxobutanoate: step 1/4.</text>
</comment>
<dbReference type="SUPFAM" id="SSF52467">
    <property type="entry name" value="DHS-like NAD/FAD-binding domain"/>
    <property type="match status" value="1"/>
</dbReference>
<proteinExistence type="inferred from homology"/>
<evidence type="ECO:0000256" key="6">
    <source>
        <dbReference type="ARBA" id="ARBA00022679"/>
    </source>
</evidence>
<dbReference type="EMBL" id="JACHJC010000001">
    <property type="protein sequence ID" value="MBB5112034.1"/>
    <property type="molecule type" value="Genomic_DNA"/>
</dbReference>
<dbReference type="SUPFAM" id="SSF52518">
    <property type="entry name" value="Thiamin diphosphate-binding fold (THDP-binding)"/>
    <property type="match status" value="2"/>
</dbReference>
<evidence type="ECO:0000256" key="2">
    <source>
        <dbReference type="ARBA" id="ARBA00005025"/>
    </source>
</evidence>
<dbReference type="InterPro" id="IPR029061">
    <property type="entry name" value="THDP-binding"/>
</dbReference>
<organism evidence="17 18">
    <name type="scientific">Micromonospora echinospora</name>
    <name type="common">Micromonospora purpurea</name>
    <dbReference type="NCBI Taxonomy" id="1877"/>
    <lineage>
        <taxon>Bacteria</taxon>
        <taxon>Bacillati</taxon>
        <taxon>Actinomycetota</taxon>
        <taxon>Actinomycetes</taxon>
        <taxon>Micromonosporales</taxon>
        <taxon>Micromonosporaceae</taxon>
        <taxon>Micromonospora</taxon>
    </lineage>
</organism>
<dbReference type="InterPro" id="IPR039368">
    <property type="entry name" value="AHAS_TPP"/>
</dbReference>
<name>A0ABR6M9I3_MICEC</name>
<dbReference type="Pfam" id="PF02775">
    <property type="entry name" value="TPP_enzyme_C"/>
    <property type="match status" value="1"/>
</dbReference>
<comment type="similarity">
    <text evidence="3 12">Belongs to the TPP enzyme family.</text>
</comment>
<evidence type="ECO:0000256" key="5">
    <source>
        <dbReference type="ARBA" id="ARBA00022605"/>
    </source>
</evidence>
<dbReference type="NCBIfam" id="NF005860">
    <property type="entry name" value="PRK07789.1"/>
    <property type="match status" value="1"/>
</dbReference>
<accession>A0ABR6M9I3</accession>
<sequence length="631" mass="66671">MTRPTPETLAHSARRARSGTGAAGDSDSAARPGRAAPAAATTETPVREPATAQVSGAGSLVRSLEALGVDVVFGIPGGAILPAYDPLYDSTVRHILVRHEQGAGHAATGYAQATGRVGVCIATSGPGATNLVTPIADAYMDSVPIVAITGQVARPSIGTDAFQEADIQGITLPITKHNFLVQTADEIPRVLAEAFHLAATGRPGPVLVDIPKDVLQAPATFSWPPALDLPGYRPTLHPHGKQIREAARLMTGARRPILYVGGGVLKAGATEGLRKLAEQTGIPVVTTLMALGAFPDSHRQHLGMPGMHGTVSAVYGLQKADLIVALGARFDDRVTGRLDSFAPDATVVHADIDPAEIGKNRHADVPIVGDARHVIDELIAAVTAEQAAHQSVDLTDWWAQLDDLRERYPLGFEEPADGTLSPQYVIKRLGEIAGPDAIYVAGVGQHQMWASQFISYEKPHTWLNSGGLGTMGYAVPAAMGAKVGKPDTTVWAVDGDGCFQMTNQELATCALEGIPVKVAVINNGNLGMVRQWQTLFYGERYSNTELGTHKHRIPDFVKLAEALGCVGLRCENAADVDKTIEAAMAINDAPVVIDFVVGKDAMVWPMVAAGTSNDEIMFARGVRPAFDEDEL</sequence>
<evidence type="ECO:0000259" key="16">
    <source>
        <dbReference type="Pfam" id="PF02776"/>
    </source>
</evidence>
<evidence type="ECO:0000256" key="7">
    <source>
        <dbReference type="ARBA" id="ARBA00022723"/>
    </source>
</evidence>
<evidence type="ECO:0000256" key="9">
    <source>
        <dbReference type="ARBA" id="ARBA00023052"/>
    </source>
</evidence>
<gene>
    <name evidence="17" type="ORF">FHU28_001873</name>
</gene>
<dbReference type="GeneID" id="300292461"/>
<dbReference type="CDD" id="cd02015">
    <property type="entry name" value="TPP_AHAS"/>
    <property type="match status" value="1"/>
</dbReference>
<dbReference type="Pfam" id="PF02776">
    <property type="entry name" value="TPP_enzyme_N"/>
    <property type="match status" value="1"/>
</dbReference>
<evidence type="ECO:0000256" key="4">
    <source>
        <dbReference type="ARBA" id="ARBA00013145"/>
    </source>
</evidence>
<dbReference type="PROSITE" id="PS00187">
    <property type="entry name" value="TPP_ENZYMES"/>
    <property type="match status" value="1"/>
</dbReference>
<dbReference type="Pfam" id="PF00205">
    <property type="entry name" value="TPP_enzyme_M"/>
    <property type="match status" value="1"/>
</dbReference>
<dbReference type="InterPro" id="IPR011766">
    <property type="entry name" value="TPP_enzyme_TPP-bd"/>
</dbReference>
<evidence type="ECO:0000256" key="12">
    <source>
        <dbReference type="RuleBase" id="RU003591"/>
    </source>
</evidence>
<dbReference type="InterPro" id="IPR012000">
    <property type="entry name" value="Thiamin_PyroP_enz_cen_dom"/>
</dbReference>
<evidence type="ECO:0000256" key="3">
    <source>
        <dbReference type="ARBA" id="ARBA00007812"/>
    </source>
</evidence>
<dbReference type="PANTHER" id="PTHR18968">
    <property type="entry name" value="THIAMINE PYROPHOSPHATE ENZYMES"/>
    <property type="match status" value="1"/>
</dbReference>
<dbReference type="InterPro" id="IPR012846">
    <property type="entry name" value="Acetolactate_synth_lsu"/>
</dbReference>
<feature type="domain" description="Thiamine pyrophosphate enzyme N-terminal TPP-binding" evidence="16">
    <location>
        <begin position="56"/>
        <end position="168"/>
    </location>
</feature>
<dbReference type="NCBIfam" id="TIGR00118">
    <property type="entry name" value="acolac_lg"/>
    <property type="match status" value="1"/>
</dbReference>
<keyword evidence="10 12" id="KW-0100">Branched-chain amino acid biosynthesis</keyword>
<protein>
    <recommendedName>
        <fullName evidence="4 12">Acetolactate synthase</fullName>
        <ecNumber evidence="4 12">2.2.1.6</ecNumber>
    </recommendedName>
</protein>
<evidence type="ECO:0000256" key="10">
    <source>
        <dbReference type="ARBA" id="ARBA00023304"/>
    </source>
</evidence>
<evidence type="ECO:0000259" key="15">
    <source>
        <dbReference type="Pfam" id="PF02775"/>
    </source>
</evidence>
<evidence type="ECO:0000256" key="8">
    <source>
        <dbReference type="ARBA" id="ARBA00022842"/>
    </source>
</evidence>
<dbReference type="InterPro" id="IPR029035">
    <property type="entry name" value="DHS-like_NAD/FAD-binding_dom"/>
</dbReference>
<dbReference type="InterPro" id="IPR045229">
    <property type="entry name" value="TPP_enz"/>
</dbReference>
<reference evidence="17 18" key="1">
    <citation type="submission" date="2020-08" db="EMBL/GenBank/DDBJ databases">
        <title>Sequencing the genomes of 1000 actinobacteria strains.</title>
        <authorList>
            <person name="Klenk H.-P."/>
        </authorList>
    </citation>
    <scope>NUCLEOTIDE SEQUENCE [LARGE SCALE GENOMIC DNA]</scope>
    <source>
        <strain evidence="17 18">DSM 43036</strain>
    </source>
</reference>
<keyword evidence="6 12" id="KW-0808">Transferase</keyword>
<evidence type="ECO:0000313" key="17">
    <source>
        <dbReference type="EMBL" id="MBB5112034.1"/>
    </source>
</evidence>
<evidence type="ECO:0000259" key="14">
    <source>
        <dbReference type="Pfam" id="PF00205"/>
    </source>
</evidence>
<dbReference type="CDD" id="cd07035">
    <property type="entry name" value="TPP_PYR_POX_like"/>
    <property type="match status" value="1"/>
</dbReference>
<evidence type="ECO:0000256" key="1">
    <source>
        <dbReference type="ARBA" id="ARBA00004974"/>
    </source>
</evidence>
<dbReference type="PANTHER" id="PTHR18968:SF13">
    <property type="entry name" value="ACETOLACTATE SYNTHASE CATALYTIC SUBUNIT, MITOCHONDRIAL"/>
    <property type="match status" value="1"/>
</dbReference>
<dbReference type="GO" id="GO:0003984">
    <property type="term" value="F:acetolactate synthase activity"/>
    <property type="evidence" value="ECO:0007669"/>
    <property type="project" value="UniProtKB-EC"/>
</dbReference>
<feature type="region of interest" description="Disordered" evidence="13">
    <location>
        <begin position="1"/>
        <end position="51"/>
    </location>
</feature>
<feature type="domain" description="Thiamine pyrophosphate enzyme central" evidence="14">
    <location>
        <begin position="243"/>
        <end position="378"/>
    </location>
</feature>
<feature type="domain" description="Thiamine pyrophosphate enzyme TPP-binding" evidence="15">
    <location>
        <begin position="442"/>
        <end position="595"/>
    </location>
</feature>
<comment type="pathway">
    <text evidence="2 12">Amino-acid biosynthesis; L-valine biosynthesis; L-valine from pyruvate: step 1/4.</text>
</comment>
<keyword evidence="18" id="KW-1185">Reference proteome</keyword>
<keyword evidence="8 12" id="KW-0460">Magnesium</keyword>
<dbReference type="Gene3D" id="3.40.50.1220">
    <property type="entry name" value="TPP-binding domain"/>
    <property type="match status" value="1"/>
</dbReference>
<comment type="cofactor">
    <cofactor evidence="12">
        <name>thiamine diphosphate</name>
        <dbReference type="ChEBI" id="CHEBI:58937"/>
    </cofactor>
    <text evidence="12">Binds 1 thiamine pyrophosphate per subunit.</text>
</comment>
<dbReference type="EC" id="2.2.1.6" evidence="4 12"/>
<keyword evidence="5 12" id="KW-0028">Amino-acid biosynthesis</keyword>
<evidence type="ECO:0000256" key="11">
    <source>
        <dbReference type="ARBA" id="ARBA00048670"/>
    </source>
</evidence>
<comment type="cofactor">
    <cofactor evidence="12">
        <name>Mg(2+)</name>
        <dbReference type="ChEBI" id="CHEBI:18420"/>
    </cofactor>
    <text evidence="12">Binds 1 Mg(2+) ion per subunit.</text>
</comment>
<dbReference type="Proteomes" id="UP000618986">
    <property type="component" value="Unassembled WGS sequence"/>
</dbReference>
<evidence type="ECO:0000313" key="18">
    <source>
        <dbReference type="Proteomes" id="UP000618986"/>
    </source>
</evidence>
<evidence type="ECO:0000256" key="13">
    <source>
        <dbReference type="SAM" id="MobiDB-lite"/>
    </source>
</evidence>